<dbReference type="EMBL" id="BBMT01000003">
    <property type="protein sequence ID" value="GAL33733.1"/>
    <property type="molecule type" value="Genomic_DNA"/>
</dbReference>
<gene>
    <name evidence="1" type="ORF">JCM19240_2429</name>
</gene>
<proteinExistence type="predicted"/>
<sequence>MRFWRGCIFLPLTFGSHFFLKFQAVNLSKGGETTVALFSVAIFSIEPANKLLPIPTAIQYLQSEWACETSR</sequence>
<accession>A0A090T3F4</accession>
<protein>
    <submittedName>
        <fullName evidence="1">Uncharacterized protein</fullName>
    </submittedName>
</protein>
<organism evidence="1 2">
    <name type="scientific">Vibrio maritimus</name>
    <dbReference type="NCBI Taxonomy" id="990268"/>
    <lineage>
        <taxon>Bacteria</taxon>
        <taxon>Pseudomonadati</taxon>
        <taxon>Pseudomonadota</taxon>
        <taxon>Gammaproteobacteria</taxon>
        <taxon>Vibrionales</taxon>
        <taxon>Vibrionaceae</taxon>
        <taxon>Vibrio</taxon>
    </lineage>
</organism>
<reference evidence="1 2" key="1">
    <citation type="submission" date="2014-09" db="EMBL/GenBank/DDBJ databases">
        <title>Vibrio maritimus JCM 19240. (C210) whole genome shotgun sequence.</title>
        <authorList>
            <person name="Sawabe T."/>
            <person name="Meirelles P."/>
            <person name="Nakanishi M."/>
            <person name="Sayaka M."/>
            <person name="Hattori M."/>
            <person name="Ohkuma M."/>
        </authorList>
    </citation>
    <scope>NUCLEOTIDE SEQUENCE [LARGE SCALE GENOMIC DNA]</scope>
    <source>
        <strain evidence="1 2">JCM 19240</strain>
    </source>
</reference>
<dbReference type="Proteomes" id="UP000029224">
    <property type="component" value="Unassembled WGS sequence"/>
</dbReference>
<keyword evidence="2" id="KW-1185">Reference proteome</keyword>
<name>A0A090T3F4_9VIBR</name>
<comment type="caution">
    <text evidence="1">The sequence shown here is derived from an EMBL/GenBank/DDBJ whole genome shotgun (WGS) entry which is preliminary data.</text>
</comment>
<dbReference type="AlphaFoldDB" id="A0A090T3F4"/>
<evidence type="ECO:0000313" key="2">
    <source>
        <dbReference type="Proteomes" id="UP000029224"/>
    </source>
</evidence>
<evidence type="ECO:0000313" key="1">
    <source>
        <dbReference type="EMBL" id="GAL33733.1"/>
    </source>
</evidence>
<reference evidence="1 2" key="2">
    <citation type="submission" date="2014-09" db="EMBL/GenBank/DDBJ databases">
        <authorList>
            <consortium name="NBRP consortium"/>
            <person name="Sawabe T."/>
            <person name="Meirelles P."/>
            <person name="Nakanishi M."/>
            <person name="Sayaka M."/>
            <person name="Hattori M."/>
            <person name="Ohkuma M."/>
        </authorList>
    </citation>
    <scope>NUCLEOTIDE SEQUENCE [LARGE SCALE GENOMIC DNA]</scope>
    <source>
        <strain evidence="1 2">JCM 19240</strain>
    </source>
</reference>